<dbReference type="EMBL" id="JABFTP020000144">
    <property type="protein sequence ID" value="KAL3281055.1"/>
    <property type="molecule type" value="Genomic_DNA"/>
</dbReference>
<proteinExistence type="inferred from homology"/>
<dbReference type="InterPro" id="IPR006214">
    <property type="entry name" value="Bax_inhibitor_1-related"/>
</dbReference>
<comment type="subcellular location">
    <subcellularLocation>
        <location evidence="1">Membrane</location>
        <topology evidence="1">Multi-pass membrane protein</topology>
    </subcellularLocation>
</comment>
<dbReference type="PANTHER" id="PTHR23291">
    <property type="entry name" value="BAX INHIBITOR-RELATED"/>
    <property type="match status" value="1"/>
</dbReference>
<dbReference type="Pfam" id="PF01027">
    <property type="entry name" value="Bax1-I"/>
    <property type="match status" value="1"/>
</dbReference>
<feature type="transmembrane region" description="Helical" evidence="5">
    <location>
        <begin position="168"/>
        <end position="187"/>
    </location>
</feature>
<keyword evidence="4 5" id="KW-0472">Membrane</keyword>
<feature type="transmembrane region" description="Helical" evidence="5">
    <location>
        <begin position="51"/>
        <end position="75"/>
    </location>
</feature>
<evidence type="ECO:0000256" key="4">
    <source>
        <dbReference type="ARBA" id="ARBA00023136"/>
    </source>
</evidence>
<comment type="similarity">
    <text evidence="5">Belongs to the BI1 family.</text>
</comment>
<keyword evidence="2 5" id="KW-0812">Transmembrane</keyword>
<evidence type="ECO:0000256" key="5">
    <source>
        <dbReference type="RuleBase" id="RU004379"/>
    </source>
</evidence>
<comment type="caution">
    <text evidence="6">The sequence shown here is derived from an EMBL/GenBank/DDBJ whole genome shotgun (WGS) entry which is preliminary data.</text>
</comment>
<organism evidence="6 7">
    <name type="scientific">Cryptolaemus montrouzieri</name>
    <dbReference type="NCBI Taxonomy" id="559131"/>
    <lineage>
        <taxon>Eukaryota</taxon>
        <taxon>Metazoa</taxon>
        <taxon>Ecdysozoa</taxon>
        <taxon>Arthropoda</taxon>
        <taxon>Hexapoda</taxon>
        <taxon>Insecta</taxon>
        <taxon>Pterygota</taxon>
        <taxon>Neoptera</taxon>
        <taxon>Endopterygota</taxon>
        <taxon>Coleoptera</taxon>
        <taxon>Polyphaga</taxon>
        <taxon>Cucujiformia</taxon>
        <taxon>Coccinelloidea</taxon>
        <taxon>Coccinellidae</taxon>
        <taxon>Scymninae</taxon>
        <taxon>Scymnini</taxon>
        <taxon>Cryptolaemus</taxon>
    </lineage>
</organism>
<accession>A0ABD2NQX2</accession>
<dbReference type="GO" id="GO:0016020">
    <property type="term" value="C:membrane"/>
    <property type="evidence" value="ECO:0007669"/>
    <property type="project" value="UniProtKB-SubCell"/>
</dbReference>
<feature type="transmembrane region" description="Helical" evidence="5">
    <location>
        <begin position="112"/>
        <end position="132"/>
    </location>
</feature>
<feature type="transmembrane region" description="Helical" evidence="5">
    <location>
        <begin position="81"/>
        <end position="100"/>
    </location>
</feature>
<keyword evidence="3 5" id="KW-1133">Transmembrane helix</keyword>
<dbReference type="Proteomes" id="UP001516400">
    <property type="component" value="Unassembled WGS sequence"/>
</dbReference>
<dbReference type="PANTHER" id="PTHR23291:SF50">
    <property type="entry name" value="PROTEIN LIFEGUARD 4"/>
    <property type="match status" value="1"/>
</dbReference>
<feature type="transmembrane region" description="Helical" evidence="5">
    <location>
        <begin position="138"/>
        <end position="156"/>
    </location>
</feature>
<evidence type="ECO:0008006" key="8">
    <source>
        <dbReference type="Google" id="ProtNLM"/>
    </source>
</evidence>
<evidence type="ECO:0000256" key="3">
    <source>
        <dbReference type="ARBA" id="ARBA00022989"/>
    </source>
</evidence>
<dbReference type="CDD" id="cd10429">
    <property type="entry name" value="GAAP_like"/>
    <property type="match status" value="1"/>
</dbReference>
<gene>
    <name evidence="6" type="ORF">HHI36_004279</name>
</gene>
<sequence>MATVPILQEDFERGDKMEEEDYHYDIEDDFAYRNNVANAPKAIRLGFMRKVYGLLSIQLLLTTIVAGACMCTPPLKAFVQTNVWMVLTSMILSLVLLIALHIKRKDNPANLILLAGFTVVEAYTVGVVVSFYDKAVVIQALFLTLTVVGGLTLYSFQTKRDYSTMYSVLFAGLCVLFIGGFLQLVLQSNAFEMILAIGGAFLFSLFIVVDTHLMMYHISPEEYILATINLYLDILNLFLEILRILQAARN</sequence>
<evidence type="ECO:0000256" key="2">
    <source>
        <dbReference type="ARBA" id="ARBA00022692"/>
    </source>
</evidence>
<protein>
    <recommendedName>
        <fullName evidence="8">Transmembrane BAX inhibitor motif-containing protein 4</fullName>
    </recommendedName>
</protein>
<evidence type="ECO:0000313" key="6">
    <source>
        <dbReference type="EMBL" id="KAL3281055.1"/>
    </source>
</evidence>
<name>A0ABD2NQX2_9CUCU</name>
<evidence type="ECO:0000256" key="1">
    <source>
        <dbReference type="ARBA" id="ARBA00004141"/>
    </source>
</evidence>
<reference evidence="6 7" key="1">
    <citation type="journal article" date="2021" name="BMC Biol.">
        <title>Horizontally acquired antibacterial genes associated with adaptive radiation of ladybird beetles.</title>
        <authorList>
            <person name="Li H.S."/>
            <person name="Tang X.F."/>
            <person name="Huang Y.H."/>
            <person name="Xu Z.Y."/>
            <person name="Chen M.L."/>
            <person name="Du X.Y."/>
            <person name="Qiu B.Y."/>
            <person name="Chen P.T."/>
            <person name="Zhang W."/>
            <person name="Slipinski A."/>
            <person name="Escalona H.E."/>
            <person name="Waterhouse R.M."/>
            <person name="Zwick A."/>
            <person name="Pang H."/>
        </authorList>
    </citation>
    <scope>NUCLEOTIDE SEQUENCE [LARGE SCALE GENOMIC DNA]</scope>
    <source>
        <strain evidence="6">SYSU2018</strain>
    </source>
</reference>
<evidence type="ECO:0000313" key="7">
    <source>
        <dbReference type="Proteomes" id="UP001516400"/>
    </source>
</evidence>
<feature type="transmembrane region" description="Helical" evidence="5">
    <location>
        <begin position="193"/>
        <end position="211"/>
    </location>
</feature>
<keyword evidence="7" id="KW-1185">Reference proteome</keyword>
<dbReference type="AlphaFoldDB" id="A0ABD2NQX2"/>